<dbReference type="CDD" id="cd00564">
    <property type="entry name" value="TMP_TenI"/>
    <property type="match status" value="1"/>
</dbReference>
<dbReference type="InterPro" id="IPR036206">
    <property type="entry name" value="ThiamineP_synth_sf"/>
</dbReference>
<dbReference type="InterPro" id="IPR022998">
    <property type="entry name" value="ThiamineP_synth_TenI"/>
</dbReference>
<dbReference type="GO" id="GO:0009228">
    <property type="term" value="P:thiamine biosynthetic process"/>
    <property type="evidence" value="ECO:0007669"/>
    <property type="project" value="UniProtKB-KW"/>
</dbReference>
<evidence type="ECO:0000259" key="1">
    <source>
        <dbReference type="Pfam" id="PF02581"/>
    </source>
</evidence>
<dbReference type="EMBL" id="LT629740">
    <property type="protein sequence ID" value="SDT13768.1"/>
    <property type="molecule type" value="Genomic_DNA"/>
</dbReference>
<dbReference type="STRING" id="652787.SAMN05216490_2570"/>
<dbReference type="Proteomes" id="UP000199679">
    <property type="component" value="Chromosome I"/>
</dbReference>
<evidence type="ECO:0000313" key="3">
    <source>
        <dbReference type="Proteomes" id="UP000199679"/>
    </source>
</evidence>
<evidence type="ECO:0000313" key="2">
    <source>
        <dbReference type="EMBL" id="SDT13768.1"/>
    </source>
</evidence>
<organism evidence="2 3">
    <name type="scientific">Mucilaginibacter mallensis</name>
    <dbReference type="NCBI Taxonomy" id="652787"/>
    <lineage>
        <taxon>Bacteria</taxon>
        <taxon>Pseudomonadati</taxon>
        <taxon>Bacteroidota</taxon>
        <taxon>Sphingobacteriia</taxon>
        <taxon>Sphingobacteriales</taxon>
        <taxon>Sphingobacteriaceae</taxon>
        <taxon>Mucilaginibacter</taxon>
    </lineage>
</organism>
<dbReference type="SUPFAM" id="SSF51391">
    <property type="entry name" value="Thiamin phosphate synthase"/>
    <property type="match status" value="1"/>
</dbReference>
<name>A0A1H1XWX5_MUCMA</name>
<proteinExistence type="predicted"/>
<dbReference type="Gene3D" id="3.20.20.70">
    <property type="entry name" value="Aldolase class I"/>
    <property type="match status" value="1"/>
</dbReference>
<protein>
    <submittedName>
        <fullName evidence="2">Thiamine-phosphate pyrophosphorylase</fullName>
    </submittedName>
</protein>
<feature type="domain" description="Thiamine phosphate synthase/TenI" evidence="1">
    <location>
        <begin position="5"/>
        <end position="176"/>
    </location>
</feature>
<sequence>MELIVISNSGPIADESIIVNNLFQSGLKYFHIRKPESDIQTVRELINGIAPRYYGRISLHQFHEIGPEYGIKRLHYTELARIRLNQQQLQSKVDDGFILSTSIHDISILPVLTHFDYAFYGPVFNSISKPGYQSKLPADFKLDKTNIKTKVIALGGVEACNLIRIKNMGFDGAAVLGMLWNEPHKAPEGFRQLKEACLFNYNNTPIQ</sequence>
<accession>A0A1H1XWX5</accession>
<reference evidence="2 3" key="1">
    <citation type="submission" date="2016-10" db="EMBL/GenBank/DDBJ databases">
        <authorList>
            <person name="de Groot N.N."/>
        </authorList>
    </citation>
    <scope>NUCLEOTIDE SEQUENCE [LARGE SCALE GENOMIC DNA]</scope>
    <source>
        <strain evidence="2 3">MP1X4</strain>
    </source>
</reference>
<gene>
    <name evidence="2" type="ORF">SAMN05216490_2570</name>
</gene>
<dbReference type="OrthoDB" id="194683at2"/>
<dbReference type="Pfam" id="PF02581">
    <property type="entry name" value="TMP-TENI"/>
    <property type="match status" value="1"/>
</dbReference>
<dbReference type="InterPro" id="IPR013785">
    <property type="entry name" value="Aldolase_TIM"/>
</dbReference>
<dbReference type="RefSeq" id="WP_091373209.1">
    <property type="nucleotide sequence ID" value="NZ_LT629740.1"/>
</dbReference>
<dbReference type="AlphaFoldDB" id="A0A1H1XWX5"/>
<keyword evidence="3" id="KW-1185">Reference proteome</keyword>